<evidence type="ECO:0000256" key="9">
    <source>
        <dbReference type="SAM" id="MobiDB-lite"/>
    </source>
</evidence>
<accession>A0A1W0E5X1</accession>
<comment type="catalytic activity">
    <reaction evidence="8">
        <text>L-glutaminyl-[histone H2A] + S-adenosyl-L-methionine = N(5)-methyl-L-glutaminyl-[histone H2A] + S-adenosyl-L-homocysteine + H(+)</text>
        <dbReference type="Rhea" id="RHEA:50904"/>
        <dbReference type="Rhea" id="RHEA-COMP:12837"/>
        <dbReference type="Rhea" id="RHEA-COMP:12839"/>
        <dbReference type="ChEBI" id="CHEBI:15378"/>
        <dbReference type="ChEBI" id="CHEBI:30011"/>
        <dbReference type="ChEBI" id="CHEBI:57856"/>
        <dbReference type="ChEBI" id="CHEBI:59789"/>
        <dbReference type="ChEBI" id="CHEBI:61891"/>
    </reaction>
</comment>
<name>A0A1W0E5X1_9MICR</name>
<organism evidence="10 11">
    <name type="scientific">Ecytonucleospora hepatopenaei</name>
    <dbReference type="NCBI Taxonomy" id="646526"/>
    <lineage>
        <taxon>Eukaryota</taxon>
        <taxon>Fungi</taxon>
        <taxon>Fungi incertae sedis</taxon>
        <taxon>Microsporidia</taxon>
        <taxon>Enterocytozoonidae</taxon>
        <taxon>Ecytonucleospora</taxon>
    </lineage>
</organism>
<keyword evidence="11" id="KW-1185">Reference proteome</keyword>
<evidence type="ECO:0000256" key="5">
    <source>
        <dbReference type="ARBA" id="ARBA00022679"/>
    </source>
</evidence>
<evidence type="ECO:0000256" key="3">
    <source>
        <dbReference type="ARBA" id="ARBA00022552"/>
    </source>
</evidence>
<dbReference type="SUPFAM" id="SSF53335">
    <property type="entry name" value="S-adenosyl-L-methionine-dependent methyltransferases"/>
    <property type="match status" value="1"/>
</dbReference>
<dbReference type="Pfam" id="PF01269">
    <property type="entry name" value="Fibrillarin"/>
    <property type="match status" value="1"/>
</dbReference>
<evidence type="ECO:0000256" key="2">
    <source>
        <dbReference type="ARBA" id="ARBA00015190"/>
    </source>
</evidence>
<dbReference type="InterPro" id="IPR020813">
    <property type="entry name" value="Fibrillarin_CS"/>
</dbReference>
<dbReference type="GO" id="GO:0003723">
    <property type="term" value="F:RNA binding"/>
    <property type="evidence" value="ECO:0007669"/>
    <property type="project" value="UniProtKB-KW"/>
</dbReference>
<evidence type="ECO:0000256" key="7">
    <source>
        <dbReference type="ARBA" id="ARBA00032245"/>
    </source>
</evidence>
<reference evidence="10 11" key="1">
    <citation type="journal article" date="2017" name="Environ. Microbiol.">
        <title>Decay of the glycolytic pathway and adaptation to intranuclear parasitism within Enterocytozoonidae microsporidia.</title>
        <authorList>
            <person name="Wiredu Boakye D."/>
            <person name="Jaroenlak P."/>
            <person name="Prachumwat A."/>
            <person name="Williams T.A."/>
            <person name="Bateman K.S."/>
            <person name="Itsathitphaisarn O."/>
            <person name="Sritunyalucksana K."/>
            <person name="Paszkiewicz K.H."/>
            <person name="Moore K.A."/>
            <person name="Stentiford G.D."/>
            <person name="Williams B.A."/>
        </authorList>
    </citation>
    <scope>NUCLEOTIDE SEQUENCE [LARGE SCALE GENOMIC DNA]</scope>
    <source>
        <strain evidence="10 11">TH1</strain>
    </source>
</reference>
<dbReference type="Gene3D" id="3.30.200.20">
    <property type="entry name" value="Phosphorylase Kinase, domain 1"/>
    <property type="match status" value="1"/>
</dbReference>
<dbReference type="EMBL" id="MNPJ01000019">
    <property type="protein sequence ID" value="OQS54589.1"/>
    <property type="molecule type" value="Genomic_DNA"/>
</dbReference>
<evidence type="ECO:0000256" key="1">
    <source>
        <dbReference type="ARBA" id="ARBA00010632"/>
    </source>
</evidence>
<dbReference type="GO" id="GO:1990259">
    <property type="term" value="F:histone H2AQ104 methyltransferase activity"/>
    <property type="evidence" value="ECO:0007669"/>
    <property type="project" value="TreeGrafter"/>
</dbReference>
<dbReference type="GO" id="GO:0008649">
    <property type="term" value="F:rRNA methyltransferase activity"/>
    <property type="evidence" value="ECO:0007669"/>
    <property type="project" value="TreeGrafter"/>
</dbReference>
<evidence type="ECO:0000313" key="10">
    <source>
        <dbReference type="EMBL" id="OQS54589.1"/>
    </source>
</evidence>
<dbReference type="Gene3D" id="3.40.50.150">
    <property type="entry name" value="Vaccinia Virus protein VP39"/>
    <property type="match status" value="1"/>
</dbReference>
<dbReference type="AlphaFoldDB" id="A0A1W0E5X1"/>
<feature type="region of interest" description="Disordered" evidence="9">
    <location>
        <begin position="30"/>
        <end position="70"/>
    </location>
</feature>
<comment type="caution">
    <text evidence="10">The sequence shown here is derived from an EMBL/GenBank/DDBJ whole genome shotgun (WGS) entry which is preliminary data.</text>
</comment>
<dbReference type="PANTHER" id="PTHR10335:SF17">
    <property type="entry name" value="FIBRILLARIN"/>
    <property type="match status" value="1"/>
</dbReference>
<dbReference type="Proteomes" id="UP000192758">
    <property type="component" value="Unassembled WGS sequence"/>
</dbReference>
<keyword evidence="4" id="KW-0489">Methyltransferase</keyword>
<evidence type="ECO:0000256" key="8">
    <source>
        <dbReference type="ARBA" id="ARBA00047568"/>
    </source>
</evidence>
<dbReference type="GO" id="GO:0000494">
    <property type="term" value="P:box C/D sno(s)RNA 3'-end processing"/>
    <property type="evidence" value="ECO:0007669"/>
    <property type="project" value="TreeGrafter"/>
</dbReference>
<protein>
    <recommendedName>
        <fullName evidence="2">rRNA 2'-O-methyltransferase fibrillarin</fullName>
    </recommendedName>
    <alternativeName>
        <fullName evidence="7">Histone-glutamine methyltransferase</fullName>
    </alternativeName>
</protein>
<dbReference type="InterPro" id="IPR029063">
    <property type="entry name" value="SAM-dependent_MTases_sf"/>
</dbReference>
<feature type="compositionally biased region" description="Basic and acidic residues" evidence="9">
    <location>
        <begin position="30"/>
        <end position="58"/>
    </location>
</feature>
<comment type="similarity">
    <text evidence="1">Belongs to the methyltransferase superfamily. Fibrillarin family.</text>
</comment>
<dbReference type="InterPro" id="IPR000692">
    <property type="entry name" value="Fibrillarin"/>
</dbReference>
<keyword evidence="6" id="KW-0694">RNA-binding</keyword>
<dbReference type="VEuPathDB" id="MicrosporidiaDB:EHP00_94"/>
<dbReference type="SMART" id="SM01206">
    <property type="entry name" value="Fibrillarin"/>
    <property type="match status" value="1"/>
</dbReference>
<evidence type="ECO:0000256" key="6">
    <source>
        <dbReference type="ARBA" id="ARBA00022884"/>
    </source>
</evidence>
<dbReference type="OrthoDB" id="1859733at2759"/>
<dbReference type="PIRSF" id="PIRSF006540">
    <property type="entry name" value="Nop17p"/>
    <property type="match status" value="1"/>
</dbReference>
<keyword evidence="3" id="KW-0698">rRNA processing</keyword>
<dbReference type="STRING" id="646526.A0A1W0E5X1"/>
<proteinExistence type="inferred from homology"/>
<dbReference type="PANTHER" id="PTHR10335">
    <property type="entry name" value="RRNA 2-O-METHYLTRANSFERASE FIBRILLARIN"/>
    <property type="match status" value="1"/>
</dbReference>
<sequence>MKIFSFVRRVKRFLNKFYFSTKIQKFAAMGKEKKVEKRQKNEQDASGKKYKKIREQNKRRGTSGYASSAKKEVVTEHPKFENIFVNKNKMDSIMTTNMVPGTSVYNEKRTSMTKNGKTIEFRHWNPYRSKLAAGIVCGLDDIFIKKGTKVLYLGAANGTTLSHVSEIVGEDTMIYAVEFSVRTGRDLINLAMKRKNIVPIIADARNPSAYRMLVPLVDTIFTDVSQFDQSRIVMENAQYFLKDGGNILISIKASCVDSSIPADQVFANEVNWLKKNEFKPLEQVTLEPYERNHALLVGMFKPGYKK</sequence>
<evidence type="ECO:0000313" key="11">
    <source>
        <dbReference type="Proteomes" id="UP000192758"/>
    </source>
</evidence>
<dbReference type="PROSITE" id="PS00566">
    <property type="entry name" value="FIBRILLARIN"/>
    <property type="match status" value="1"/>
</dbReference>
<dbReference type="HAMAP" id="MF_00351">
    <property type="entry name" value="RNA_methyltransf_FlpA"/>
    <property type="match status" value="1"/>
</dbReference>
<dbReference type="PRINTS" id="PR00052">
    <property type="entry name" value="FIBRILLARIN"/>
</dbReference>
<keyword evidence="5" id="KW-0808">Transferase</keyword>
<dbReference type="NCBIfam" id="NF003276">
    <property type="entry name" value="PRK04266.1-2"/>
    <property type="match status" value="1"/>
</dbReference>
<evidence type="ECO:0000256" key="4">
    <source>
        <dbReference type="ARBA" id="ARBA00022603"/>
    </source>
</evidence>
<gene>
    <name evidence="10" type="primary">NOP1</name>
    <name evidence="10" type="ORF">EHP00_94</name>
</gene>